<dbReference type="AlphaFoldDB" id="A0A838BIK5"/>
<dbReference type="InterPro" id="IPR017871">
    <property type="entry name" value="ABC_transporter-like_CS"/>
</dbReference>
<organism evidence="8 9">
    <name type="scientific">Microvirga mediterraneensis</name>
    <dbReference type="NCBI Taxonomy" id="2754695"/>
    <lineage>
        <taxon>Bacteria</taxon>
        <taxon>Pseudomonadati</taxon>
        <taxon>Pseudomonadota</taxon>
        <taxon>Alphaproteobacteria</taxon>
        <taxon>Hyphomicrobiales</taxon>
        <taxon>Methylobacteriaceae</taxon>
        <taxon>Microvirga</taxon>
    </lineage>
</organism>
<dbReference type="PANTHER" id="PTHR42794">
    <property type="entry name" value="HEMIN IMPORT ATP-BINDING PROTEIN HMUV"/>
    <property type="match status" value="1"/>
</dbReference>
<evidence type="ECO:0000256" key="4">
    <source>
        <dbReference type="ARBA" id="ARBA00022840"/>
    </source>
</evidence>
<dbReference type="Pfam" id="PF00005">
    <property type="entry name" value="ABC_tran"/>
    <property type="match status" value="1"/>
</dbReference>
<dbReference type="FunFam" id="3.40.50.300:FF:000134">
    <property type="entry name" value="Iron-enterobactin ABC transporter ATP-binding protein"/>
    <property type="match status" value="1"/>
</dbReference>
<comment type="similarity">
    <text evidence="1">Belongs to the ABC transporter superfamily.</text>
</comment>
<dbReference type="Gene3D" id="3.40.50.300">
    <property type="entry name" value="P-loop containing nucleotide triphosphate hydrolases"/>
    <property type="match status" value="1"/>
</dbReference>
<proteinExistence type="inferred from homology"/>
<evidence type="ECO:0000256" key="2">
    <source>
        <dbReference type="ARBA" id="ARBA00022448"/>
    </source>
</evidence>
<dbReference type="GO" id="GO:0016887">
    <property type="term" value="F:ATP hydrolysis activity"/>
    <property type="evidence" value="ECO:0007669"/>
    <property type="project" value="InterPro"/>
</dbReference>
<dbReference type="SUPFAM" id="SSF52540">
    <property type="entry name" value="P-loop containing nucleoside triphosphate hydrolases"/>
    <property type="match status" value="1"/>
</dbReference>
<evidence type="ECO:0000256" key="3">
    <source>
        <dbReference type="ARBA" id="ARBA00022741"/>
    </source>
</evidence>
<accession>A0A838BIK5</accession>
<evidence type="ECO:0000313" key="9">
    <source>
        <dbReference type="Proteomes" id="UP000572984"/>
    </source>
</evidence>
<keyword evidence="2" id="KW-0813">Transport</keyword>
<dbReference type="PANTHER" id="PTHR42794:SF1">
    <property type="entry name" value="HEMIN IMPORT ATP-BINDING PROTEIN HMUV"/>
    <property type="match status" value="1"/>
</dbReference>
<evidence type="ECO:0000256" key="6">
    <source>
        <dbReference type="ARBA" id="ARBA00037066"/>
    </source>
</evidence>
<dbReference type="InterPro" id="IPR003439">
    <property type="entry name" value="ABC_transporter-like_ATP-bd"/>
</dbReference>
<dbReference type="RefSeq" id="WP_181050987.1">
    <property type="nucleotide sequence ID" value="NZ_JACDXJ010000001.1"/>
</dbReference>
<dbReference type="PROSITE" id="PS50893">
    <property type="entry name" value="ABC_TRANSPORTER_2"/>
    <property type="match status" value="1"/>
</dbReference>
<evidence type="ECO:0000259" key="7">
    <source>
        <dbReference type="PROSITE" id="PS50893"/>
    </source>
</evidence>
<dbReference type="InterPro" id="IPR003593">
    <property type="entry name" value="AAA+_ATPase"/>
</dbReference>
<dbReference type="InterPro" id="IPR027417">
    <property type="entry name" value="P-loop_NTPase"/>
</dbReference>
<evidence type="ECO:0000313" key="8">
    <source>
        <dbReference type="EMBL" id="MBA1155340.1"/>
    </source>
</evidence>
<dbReference type="PROSITE" id="PS00211">
    <property type="entry name" value="ABC_TRANSPORTER_1"/>
    <property type="match status" value="1"/>
</dbReference>
<dbReference type="Proteomes" id="UP000572984">
    <property type="component" value="Unassembled WGS sequence"/>
</dbReference>
<sequence length="262" mass="27278">MTRLEARSLTVELGTRRALDGIDLSLQPGRFTVIVGPNGAGKTTLLRSLAGLAVPTKGEVVLNDRSLLGMPAGERARAIAYLPQGGGVAWPLPVAGVVALGRLPHGEHPDRLPKTGREAVASALRSVGLQDLGRRPATALSGGERARALLARALATQAPVLLADEPVAALDPRHQLVVLDVLKARARAGATVVAIMHDLTLAARFADEIVLLHGGKVEASGPPETVLTGERLAATFGIRAQVLRQAGGFLVVAESPLPDLRQ</sequence>
<name>A0A838BIK5_9HYPH</name>
<gene>
    <name evidence="8" type="ORF">H0S73_04240</name>
</gene>
<reference evidence="8 9" key="1">
    <citation type="submission" date="2020-07" db="EMBL/GenBank/DDBJ databases">
        <title>Draft genome and description of Microvirga mediterraneensis Marseille-Q2068 sp. nov.</title>
        <authorList>
            <person name="Boxberger M."/>
        </authorList>
    </citation>
    <scope>NUCLEOTIDE SEQUENCE [LARGE SCALE GENOMIC DNA]</scope>
    <source>
        <strain evidence="8 9">Marseille-Q2068</strain>
    </source>
</reference>
<dbReference type="SMART" id="SM00382">
    <property type="entry name" value="AAA"/>
    <property type="match status" value="1"/>
</dbReference>
<dbReference type="GO" id="GO:0005524">
    <property type="term" value="F:ATP binding"/>
    <property type="evidence" value="ECO:0007669"/>
    <property type="project" value="UniProtKB-KW"/>
</dbReference>
<keyword evidence="4 8" id="KW-0067">ATP-binding</keyword>
<feature type="domain" description="ABC transporter" evidence="7">
    <location>
        <begin position="4"/>
        <end position="239"/>
    </location>
</feature>
<comment type="function">
    <text evidence="6">Part of the ABC transporter complex HmuTUV involved in hemin import. Responsible for energy coupling to the transport system.</text>
</comment>
<evidence type="ECO:0000256" key="5">
    <source>
        <dbReference type="ARBA" id="ARBA00022967"/>
    </source>
</evidence>
<keyword evidence="9" id="KW-1185">Reference proteome</keyword>
<dbReference type="EMBL" id="JACDXJ010000001">
    <property type="protein sequence ID" value="MBA1155340.1"/>
    <property type="molecule type" value="Genomic_DNA"/>
</dbReference>
<protein>
    <submittedName>
        <fullName evidence="8">ABC transporter ATP-binding protein</fullName>
    </submittedName>
</protein>
<keyword evidence="5" id="KW-1278">Translocase</keyword>
<dbReference type="CDD" id="cd03214">
    <property type="entry name" value="ABC_Iron-Siderophores_B12_Hemin"/>
    <property type="match status" value="1"/>
</dbReference>
<keyword evidence="3" id="KW-0547">Nucleotide-binding</keyword>
<comment type="caution">
    <text evidence="8">The sequence shown here is derived from an EMBL/GenBank/DDBJ whole genome shotgun (WGS) entry which is preliminary data.</text>
</comment>
<evidence type="ECO:0000256" key="1">
    <source>
        <dbReference type="ARBA" id="ARBA00005417"/>
    </source>
</evidence>